<dbReference type="KEGG" id="ajg:KKR91_08780"/>
<sequence length="643" mass="68629">MWLAVFAASSAAFTAVVAIRALGGMSGWAYLVVLALVLVLLPLGRTFSQRILLSVVGLAGSAPFMWWVKSDVPYLDRGTVTLGLAVAALVGTLLYTPMRGLSFRRFLPEFRGVDILPLVAAAVSAWVVQSLIFTRTLESTLLILIRSWDYAPHFNMFQMIRNHGAVIAVLPPAADGSQWSAASYPQGYHSLLASLAEIVAGSSSGDTSRELMLFLRLVGVVTVLGTVLVVSAMTSLPVFRRRLLSTLPFMALAATAWTVGPGAIPVSGAFPNFGLAVALCIAVVALVQLRDELHPATASAALILALTAVAHGWILLLVLCAPAGLIYASHLLSLRPEIVWKHALVQMLMITTGIVGILAALWQLRKMSPGEVLTADGGISEADPGVAVLAILANVVVAGVLYARSRRDLSGIRRKTVRSALVLATPMFAAAFLIALAAFQLGTTGEITYYFHKSFLAVELVAIMCTVIGAGSLLIPRKESVGGHRASFVGVSLVASLAATHCFGLPYTSLDQQGIKATAVGSELVLQQRQALSEPTPPLLKKLVAMVDRETEHPFVYVGHDVGFNPQLNAQWSLSLQGAWTEGIQPAISMVKPLYTGPNRVPDAIAPILAELPDVDVMVDPEFVADLQAWRPQYAERIITWAQ</sequence>
<name>A0A975QZS0_9MICC</name>
<feature type="transmembrane region" description="Helical" evidence="1">
    <location>
        <begin position="423"/>
        <end position="443"/>
    </location>
</feature>
<feature type="transmembrane region" description="Helical" evidence="1">
    <location>
        <begin position="74"/>
        <end position="95"/>
    </location>
</feature>
<dbReference type="Proteomes" id="UP000676885">
    <property type="component" value="Chromosome"/>
</dbReference>
<dbReference type="EMBL" id="CP076022">
    <property type="protein sequence ID" value="QWC08659.1"/>
    <property type="molecule type" value="Genomic_DNA"/>
</dbReference>
<feature type="transmembrane region" description="Helical" evidence="1">
    <location>
        <begin position="343"/>
        <end position="364"/>
    </location>
</feature>
<keyword evidence="1" id="KW-1133">Transmembrane helix</keyword>
<feature type="transmembrane region" description="Helical" evidence="1">
    <location>
        <begin position="301"/>
        <end position="328"/>
    </location>
</feature>
<feature type="transmembrane region" description="Helical" evidence="1">
    <location>
        <begin position="385"/>
        <end position="403"/>
    </location>
</feature>
<reference evidence="2 3" key="1">
    <citation type="submission" date="2021-05" db="EMBL/GenBank/DDBJ databases">
        <title>Novel species in genus Arthrobacter.</title>
        <authorList>
            <person name="Zhang G."/>
        </authorList>
    </citation>
    <scope>NUCLEOTIDE SEQUENCE [LARGE SCALE GENOMIC DNA]</scope>
    <source>
        <strain evidence="3">zg-ZUI227</strain>
    </source>
</reference>
<gene>
    <name evidence="2" type="ORF">KKR91_08780</name>
</gene>
<feature type="transmembrane region" description="Helical" evidence="1">
    <location>
        <begin position="213"/>
        <end position="236"/>
    </location>
</feature>
<organism evidence="2 3">
    <name type="scientific">Arthrobacter jiangjiafuii</name>
    <dbReference type="NCBI Taxonomy" id="2817475"/>
    <lineage>
        <taxon>Bacteria</taxon>
        <taxon>Bacillati</taxon>
        <taxon>Actinomycetota</taxon>
        <taxon>Actinomycetes</taxon>
        <taxon>Micrococcales</taxon>
        <taxon>Micrococcaceae</taxon>
        <taxon>Arthrobacter</taxon>
    </lineage>
</organism>
<evidence type="ECO:0000313" key="3">
    <source>
        <dbReference type="Proteomes" id="UP000676885"/>
    </source>
</evidence>
<feature type="transmembrane region" description="Helical" evidence="1">
    <location>
        <begin position="270"/>
        <end position="289"/>
    </location>
</feature>
<feature type="transmembrane region" description="Helical" evidence="1">
    <location>
        <begin position="51"/>
        <end position="68"/>
    </location>
</feature>
<accession>A0A975QZS0</accession>
<evidence type="ECO:0000256" key="1">
    <source>
        <dbReference type="SAM" id="Phobius"/>
    </source>
</evidence>
<feature type="transmembrane region" description="Helical" evidence="1">
    <location>
        <begin position="28"/>
        <end position="44"/>
    </location>
</feature>
<feature type="transmembrane region" description="Helical" evidence="1">
    <location>
        <begin position="243"/>
        <end position="264"/>
    </location>
</feature>
<keyword evidence="1" id="KW-0812">Transmembrane</keyword>
<feature type="transmembrane region" description="Helical" evidence="1">
    <location>
        <begin position="455"/>
        <end position="475"/>
    </location>
</feature>
<dbReference type="RefSeq" id="WP_210228740.1">
    <property type="nucleotide sequence ID" value="NZ_CP076022.1"/>
</dbReference>
<keyword evidence="3" id="KW-1185">Reference proteome</keyword>
<protein>
    <submittedName>
        <fullName evidence="2">Uncharacterized protein</fullName>
    </submittedName>
</protein>
<feature type="transmembrane region" description="Helical" evidence="1">
    <location>
        <begin position="487"/>
        <end position="507"/>
    </location>
</feature>
<dbReference type="AlphaFoldDB" id="A0A975QZS0"/>
<keyword evidence="1" id="KW-0472">Membrane</keyword>
<evidence type="ECO:0000313" key="2">
    <source>
        <dbReference type="EMBL" id="QWC08659.1"/>
    </source>
</evidence>
<proteinExistence type="predicted"/>